<protein>
    <recommendedName>
        <fullName evidence="9">Protein kinase domain-containing protein</fullName>
    </recommendedName>
</protein>
<dbReference type="InterPro" id="IPR017441">
    <property type="entry name" value="Protein_kinase_ATP_BS"/>
</dbReference>
<feature type="binding site" evidence="5">
    <location>
        <position position="120"/>
    </location>
    <ligand>
        <name>ATP</name>
        <dbReference type="ChEBI" id="CHEBI:30616"/>
    </ligand>
</feature>
<evidence type="ECO:0000313" key="8">
    <source>
        <dbReference type="Proteomes" id="UP000316609"/>
    </source>
</evidence>
<evidence type="ECO:0000256" key="6">
    <source>
        <dbReference type="SAM" id="MobiDB-lite"/>
    </source>
</evidence>
<accession>A0A538TWV5</accession>
<gene>
    <name evidence="7" type="ORF">E6K78_02385</name>
</gene>
<dbReference type="Gene3D" id="3.30.200.20">
    <property type="entry name" value="Phosphorylase Kinase, domain 1"/>
    <property type="match status" value="1"/>
</dbReference>
<evidence type="ECO:0000256" key="3">
    <source>
        <dbReference type="ARBA" id="ARBA00022777"/>
    </source>
</evidence>
<dbReference type="AlphaFoldDB" id="A0A538TWV5"/>
<evidence type="ECO:0000313" key="7">
    <source>
        <dbReference type="EMBL" id="TMQ68114.1"/>
    </source>
</evidence>
<keyword evidence="4 5" id="KW-0067">ATP-binding</keyword>
<evidence type="ECO:0000256" key="5">
    <source>
        <dbReference type="PROSITE-ProRule" id="PRU10141"/>
    </source>
</evidence>
<feature type="region of interest" description="Disordered" evidence="6">
    <location>
        <begin position="1"/>
        <end position="24"/>
    </location>
</feature>
<evidence type="ECO:0008006" key="9">
    <source>
        <dbReference type="Google" id="ProtNLM"/>
    </source>
</evidence>
<keyword evidence="3" id="KW-0418">Kinase</keyword>
<dbReference type="Proteomes" id="UP000316609">
    <property type="component" value="Unassembled WGS sequence"/>
</dbReference>
<evidence type="ECO:0000256" key="1">
    <source>
        <dbReference type="ARBA" id="ARBA00022679"/>
    </source>
</evidence>
<dbReference type="EMBL" id="VBOY01000016">
    <property type="protein sequence ID" value="TMQ68114.1"/>
    <property type="molecule type" value="Genomic_DNA"/>
</dbReference>
<organism evidence="7 8">
    <name type="scientific">Eiseniibacteriota bacterium</name>
    <dbReference type="NCBI Taxonomy" id="2212470"/>
    <lineage>
        <taxon>Bacteria</taxon>
        <taxon>Candidatus Eiseniibacteriota</taxon>
    </lineage>
</organism>
<evidence type="ECO:0000256" key="4">
    <source>
        <dbReference type="ARBA" id="ARBA00022840"/>
    </source>
</evidence>
<keyword evidence="2 5" id="KW-0547">Nucleotide-binding</keyword>
<comment type="caution">
    <text evidence="7">The sequence shown here is derived from an EMBL/GenBank/DDBJ whole genome shotgun (WGS) entry which is preliminary data.</text>
</comment>
<dbReference type="PROSITE" id="PS00107">
    <property type="entry name" value="PROTEIN_KINASE_ATP"/>
    <property type="match status" value="1"/>
</dbReference>
<dbReference type="PANTHER" id="PTHR43289:SF6">
    <property type="entry name" value="SERINE_THREONINE-PROTEIN KINASE NEKL-3"/>
    <property type="match status" value="1"/>
</dbReference>
<dbReference type="SUPFAM" id="SSF56112">
    <property type="entry name" value="Protein kinase-like (PK-like)"/>
    <property type="match status" value="1"/>
</dbReference>
<keyword evidence="1" id="KW-0808">Transferase</keyword>
<sequence length="316" mass="35476">MAAGHRCRHGWEPGSPSSAARSPECPAEPCGWRASRFRSWRRPSCCACGSRRSSTPRSRSACCSIAVSPDPGLGAISAPSTAMIGQTLTHYRIEGRLGEGGMGEVYSARDLRLDRSVALKVIRADIGDPILRDRFWREARAAAAFTHPALCHVYEIGEDQGGCSSPWSCRRRNAVASARALDAVTDLVPWRARSRSSASGVRRAPRSWRASCEPWRRRRTPRLARSSSRRWCGSRCCRSACCAPTPSASSWARAWRMRSRCRSRASNRWWCARRWARRASRPPCRISRSWRATSRWTRCWWAPSCPRETNVGSPRS</sequence>
<evidence type="ECO:0000256" key="2">
    <source>
        <dbReference type="ARBA" id="ARBA00022741"/>
    </source>
</evidence>
<dbReference type="GO" id="GO:0005524">
    <property type="term" value="F:ATP binding"/>
    <property type="evidence" value="ECO:0007669"/>
    <property type="project" value="UniProtKB-UniRule"/>
</dbReference>
<dbReference type="GO" id="GO:0004674">
    <property type="term" value="F:protein serine/threonine kinase activity"/>
    <property type="evidence" value="ECO:0007669"/>
    <property type="project" value="TreeGrafter"/>
</dbReference>
<dbReference type="InterPro" id="IPR011009">
    <property type="entry name" value="Kinase-like_dom_sf"/>
</dbReference>
<name>A0A538TWV5_UNCEI</name>
<dbReference type="PANTHER" id="PTHR43289">
    <property type="entry name" value="MITOGEN-ACTIVATED PROTEIN KINASE KINASE KINASE 20-RELATED"/>
    <property type="match status" value="1"/>
</dbReference>
<reference evidence="7 8" key="1">
    <citation type="journal article" date="2019" name="Nat. Microbiol.">
        <title>Mediterranean grassland soil C-N compound turnover is dependent on rainfall and depth, and is mediated by genomically divergent microorganisms.</title>
        <authorList>
            <person name="Diamond S."/>
            <person name="Andeer P.F."/>
            <person name="Li Z."/>
            <person name="Crits-Christoph A."/>
            <person name="Burstein D."/>
            <person name="Anantharaman K."/>
            <person name="Lane K.R."/>
            <person name="Thomas B.C."/>
            <person name="Pan C."/>
            <person name="Northen T.R."/>
            <person name="Banfield J.F."/>
        </authorList>
    </citation>
    <scope>NUCLEOTIDE SEQUENCE [LARGE SCALE GENOMIC DNA]</scope>
    <source>
        <strain evidence="7">WS_8</strain>
    </source>
</reference>
<proteinExistence type="predicted"/>